<proteinExistence type="predicted"/>
<dbReference type="InterPro" id="IPR034732">
    <property type="entry name" value="EPHD"/>
</dbReference>
<keyword evidence="2" id="KW-0479">Metal-binding</keyword>
<dbReference type="FunFam" id="3.30.40.10:FF:000008">
    <property type="entry name" value="Bromodomain containing 1, isoform CRA_a"/>
    <property type="match status" value="1"/>
</dbReference>
<dbReference type="PRINTS" id="PR00503">
    <property type="entry name" value="BROMODOMAIN"/>
</dbReference>
<dbReference type="SUPFAM" id="SSF47370">
    <property type="entry name" value="Bromodomain"/>
    <property type="match status" value="1"/>
</dbReference>
<name>A0A8H6Z509_9AGAR</name>
<evidence type="ECO:0000256" key="9">
    <source>
        <dbReference type="PROSITE-ProRule" id="PRU00146"/>
    </source>
</evidence>
<dbReference type="Pfam" id="PF00439">
    <property type="entry name" value="Bromodomain"/>
    <property type="match status" value="1"/>
</dbReference>
<feature type="region of interest" description="Disordered" evidence="10">
    <location>
        <begin position="537"/>
        <end position="563"/>
    </location>
</feature>
<dbReference type="GO" id="GO:0006325">
    <property type="term" value="P:chromatin organization"/>
    <property type="evidence" value="ECO:0007669"/>
    <property type="project" value="UniProtKB-ARBA"/>
</dbReference>
<evidence type="ECO:0000256" key="1">
    <source>
        <dbReference type="ARBA" id="ARBA00004123"/>
    </source>
</evidence>
<evidence type="ECO:0000259" key="12">
    <source>
        <dbReference type="PROSITE" id="PS50016"/>
    </source>
</evidence>
<evidence type="ECO:0000256" key="3">
    <source>
        <dbReference type="ARBA" id="ARBA00022737"/>
    </source>
</evidence>
<dbReference type="Gene3D" id="3.30.40.10">
    <property type="entry name" value="Zinc/RING finger domain, C3HC4 (zinc finger)"/>
    <property type="match status" value="2"/>
</dbReference>
<dbReference type="SMART" id="SM00297">
    <property type="entry name" value="BROMO"/>
    <property type="match status" value="1"/>
</dbReference>
<evidence type="ECO:0000259" key="11">
    <source>
        <dbReference type="PROSITE" id="PS50014"/>
    </source>
</evidence>
<dbReference type="CDD" id="cd15492">
    <property type="entry name" value="PHD_BRPF_JADE_like"/>
    <property type="match status" value="1"/>
</dbReference>
<keyword evidence="5" id="KW-0862">Zinc</keyword>
<dbReference type="Pfam" id="PF13831">
    <property type="entry name" value="PHD_2"/>
    <property type="match status" value="1"/>
</dbReference>
<dbReference type="PROSITE" id="PS01359">
    <property type="entry name" value="ZF_PHD_1"/>
    <property type="match status" value="1"/>
</dbReference>
<evidence type="ECO:0000256" key="5">
    <source>
        <dbReference type="ARBA" id="ARBA00022833"/>
    </source>
</evidence>
<dbReference type="InterPro" id="IPR001965">
    <property type="entry name" value="Znf_PHD"/>
</dbReference>
<organism evidence="14 15">
    <name type="scientific">Mycena sanguinolenta</name>
    <dbReference type="NCBI Taxonomy" id="230812"/>
    <lineage>
        <taxon>Eukaryota</taxon>
        <taxon>Fungi</taxon>
        <taxon>Dikarya</taxon>
        <taxon>Basidiomycota</taxon>
        <taxon>Agaricomycotina</taxon>
        <taxon>Agaricomycetes</taxon>
        <taxon>Agaricomycetidae</taxon>
        <taxon>Agaricales</taxon>
        <taxon>Marasmiineae</taxon>
        <taxon>Mycenaceae</taxon>
        <taxon>Mycena</taxon>
    </lineage>
</organism>
<dbReference type="InterPro" id="IPR019786">
    <property type="entry name" value="Zinc_finger_PHD-type_CS"/>
</dbReference>
<comment type="subcellular location">
    <subcellularLocation>
        <location evidence="1">Nucleus</location>
    </subcellularLocation>
</comment>
<evidence type="ECO:0000259" key="13">
    <source>
        <dbReference type="PROSITE" id="PS51805"/>
    </source>
</evidence>
<dbReference type="InterPro" id="IPR013083">
    <property type="entry name" value="Znf_RING/FYVE/PHD"/>
</dbReference>
<dbReference type="EMBL" id="JACAZH010000004">
    <property type="protein sequence ID" value="KAF7370922.1"/>
    <property type="molecule type" value="Genomic_DNA"/>
</dbReference>
<evidence type="ECO:0000256" key="6">
    <source>
        <dbReference type="ARBA" id="ARBA00023117"/>
    </source>
</evidence>
<feature type="domain" description="PHD-type" evidence="12">
    <location>
        <begin position="133"/>
        <end position="183"/>
    </location>
</feature>
<evidence type="ECO:0000256" key="4">
    <source>
        <dbReference type="ARBA" id="ARBA00022771"/>
    </source>
</evidence>
<evidence type="ECO:0000256" key="10">
    <source>
        <dbReference type="SAM" id="MobiDB-lite"/>
    </source>
</evidence>
<evidence type="ECO:0000256" key="8">
    <source>
        <dbReference type="PROSITE-ProRule" id="PRU00035"/>
    </source>
</evidence>
<dbReference type="InterPro" id="IPR019787">
    <property type="entry name" value="Znf_PHD-finger"/>
</dbReference>
<feature type="domain" description="Bromo" evidence="11">
    <location>
        <begin position="427"/>
        <end position="497"/>
    </location>
</feature>
<dbReference type="InterPro" id="IPR001487">
    <property type="entry name" value="Bromodomain"/>
</dbReference>
<dbReference type="PROSITE" id="PS50014">
    <property type="entry name" value="BROMODOMAIN_2"/>
    <property type="match status" value="1"/>
</dbReference>
<dbReference type="PANTHER" id="PTHR13793">
    <property type="entry name" value="PHD FINGER PROTEINS"/>
    <property type="match status" value="1"/>
</dbReference>
<dbReference type="InterPro" id="IPR019542">
    <property type="entry name" value="Enhancer_polycomb-like_N"/>
</dbReference>
<keyword evidence="4 9" id="KW-0863">Zinc-finger</keyword>
<dbReference type="OrthoDB" id="20839at2759"/>
<dbReference type="CDD" id="cd04369">
    <property type="entry name" value="Bromodomain"/>
    <property type="match status" value="1"/>
</dbReference>
<dbReference type="InterPro" id="IPR036427">
    <property type="entry name" value="Bromodomain-like_sf"/>
</dbReference>
<dbReference type="InterPro" id="IPR011011">
    <property type="entry name" value="Znf_FYVE_PHD"/>
</dbReference>
<dbReference type="Gene3D" id="1.20.920.10">
    <property type="entry name" value="Bromodomain-like"/>
    <property type="match status" value="1"/>
</dbReference>
<keyword evidence="3" id="KW-0677">Repeat</keyword>
<evidence type="ECO:0000256" key="7">
    <source>
        <dbReference type="ARBA" id="ARBA00023242"/>
    </source>
</evidence>
<evidence type="ECO:0000313" key="14">
    <source>
        <dbReference type="EMBL" id="KAF7370922.1"/>
    </source>
</evidence>
<sequence>MARGGHADTVAAPPALPKVSFQKIEDDVSTQPSGVHDGQARSFGYNDFSDFTRPDQYIRHIEPLEIDLERQVEYDMDEQDQEWLDSANAERKKEQLDRITYEIFEVVMDRLEKEWFNLTKHIPKPDLALPSEDSTCAICDDSEGENSNAIVFCDGCNLAVHQDCYGVPYIPEGQWLCRKCTVSPENPVSCILCPNEGGAFKQTTQGEWIHLLCAIWVPETRVSNDVFMEPIIGVEKIVKQRWKLKCTICGTREGACIQCAKNSCFLAFHVTCARKDKLLLPMKSAQGVEPGALTAYCDKHLPKEQADIREAALQAEEEEEDDQYQSAQLSKSARAYNKTYKPGPPLVPAIIIDRILQYISKTTIRKKQDFVASMCKYWSLKREARRGAPLLKRLHLEPWTASTSLKTQGEEEKVMKLELRSAFERIQAFDRQEYFKLPVSKKEVPDYFDVIEKPMCWNQIELKLEKYEYWDIQSFKDDIQLVLDNAVLYNREGTPHRKAALRIQGSAQPILAELDQLSSFPNLRSAAQEQTEDNVPWSAPLLGDLEPPAGNSGAPSFRRCHQR</sequence>
<keyword evidence="7" id="KW-0539">Nucleus</keyword>
<protein>
    <submittedName>
        <fullName evidence="14">Bromodomain and phd finger-containing protein 3</fullName>
    </submittedName>
</protein>
<dbReference type="PANTHER" id="PTHR13793:SF107">
    <property type="entry name" value="BROMODOMAIN-CONTAINING PROTEIN HOMOLOG"/>
    <property type="match status" value="1"/>
</dbReference>
<dbReference type="AlphaFoldDB" id="A0A8H6Z509"/>
<dbReference type="SUPFAM" id="SSF57903">
    <property type="entry name" value="FYVE/PHD zinc finger"/>
    <property type="match status" value="1"/>
</dbReference>
<feature type="domain" description="PHD-type" evidence="13">
    <location>
        <begin position="187"/>
        <end position="301"/>
    </location>
</feature>
<dbReference type="GO" id="GO:0005634">
    <property type="term" value="C:nucleus"/>
    <property type="evidence" value="ECO:0007669"/>
    <property type="project" value="UniProtKB-SubCell"/>
</dbReference>
<dbReference type="GO" id="GO:0006357">
    <property type="term" value="P:regulation of transcription by RNA polymerase II"/>
    <property type="evidence" value="ECO:0007669"/>
    <property type="project" value="TreeGrafter"/>
</dbReference>
<accession>A0A8H6Z509</accession>
<keyword evidence="15" id="KW-1185">Reference proteome</keyword>
<dbReference type="SMART" id="SM00249">
    <property type="entry name" value="PHD"/>
    <property type="match status" value="2"/>
</dbReference>
<evidence type="ECO:0000313" key="15">
    <source>
        <dbReference type="Proteomes" id="UP000623467"/>
    </source>
</evidence>
<evidence type="ECO:0000256" key="2">
    <source>
        <dbReference type="ARBA" id="ARBA00022723"/>
    </source>
</evidence>
<dbReference type="Proteomes" id="UP000623467">
    <property type="component" value="Unassembled WGS sequence"/>
</dbReference>
<dbReference type="GO" id="GO:0008270">
    <property type="term" value="F:zinc ion binding"/>
    <property type="evidence" value="ECO:0007669"/>
    <property type="project" value="UniProtKB-KW"/>
</dbReference>
<comment type="caution">
    <text evidence="14">The sequence shown here is derived from an EMBL/GenBank/DDBJ whole genome shotgun (WGS) entry which is preliminary data.</text>
</comment>
<dbReference type="PROSITE" id="PS51805">
    <property type="entry name" value="EPHD"/>
    <property type="match status" value="1"/>
</dbReference>
<dbReference type="FunFam" id="3.30.40.10:FF:000007">
    <property type="entry name" value="Bromodomain containing 1, isoform CRA_b"/>
    <property type="match status" value="1"/>
</dbReference>
<dbReference type="Pfam" id="PF10513">
    <property type="entry name" value="EPL1"/>
    <property type="match status" value="1"/>
</dbReference>
<dbReference type="Pfam" id="PF13832">
    <property type="entry name" value="zf-HC5HC2H_2"/>
    <property type="match status" value="1"/>
</dbReference>
<dbReference type="PROSITE" id="PS50016">
    <property type="entry name" value="ZF_PHD_2"/>
    <property type="match status" value="1"/>
</dbReference>
<dbReference type="InterPro" id="IPR050701">
    <property type="entry name" value="Histone_Mod_Regulator"/>
</dbReference>
<reference evidence="14" key="1">
    <citation type="submission" date="2020-05" db="EMBL/GenBank/DDBJ databases">
        <title>Mycena genomes resolve the evolution of fungal bioluminescence.</title>
        <authorList>
            <person name="Tsai I.J."/>
        </authorList>
    </citation>
    <scope>NUCLEOTIDE SEQUENCE</scope>
    <source>
        <strain evidence="14">160909Yilan</strain>
    </source>
</reference>
<gene>
    <name evidence="14" type="ORF">MSAN_00726100</name>
</gene>
<keyword evidence="6 8" id="KW-0103">Bromodomain</keyword>